<feature type="chain" id="PRO_5046238982" evidence="1">
    <location>
        <begin position="24"/>
        <end position="196"/>
    </location>
</feature>
<gene>
    <name evidence="3" type="ORF">QJS35_23205</name>
</gene>
<dbReference type="RefSeq" id="WP_232187272.1">
    <property type="nucleotide sequence ID" value="NZ_JAIOAP010000012.1"/>
</dbReference>
<evidence type="ECO:0000259" key="2">
    <source>
        <dbReference type="Pfam" id="PF07833"/>
    </source>
</evidence>
<protein>
    <submittedName>
        <fullName evidence="3">Copper amine oxidase</fullName>
    </submittedName>
</protein>
<proteinExistence type="predicted"/>
<keyword evidence="1" id="KW-0732">Signal</keyword>
<feature type="domain" description="Copper amine oxidase-like N-terminal" evidence="2">
    <location>
        <begin position="35"/>
        <end position="93"/>
    </location>
</feature>
<organism evidence="3 4">
    <name type="scientific">Cohnella silvisoli</name>
    <dbReference type="NCBI Taxonomy" id="2873699"/>
    <lineage>
        <taxon>Bacteria</taxon>
        <taxon>Bacillati</taxon>
        <taxon>Bacillota</taxon>
        <taxon>Bacilli</taxon>
        <taxon>Bacillales</taxon>
        <taxon>Paenibacillaceae</taxon>
        <taxon>Cohnella</taxon>
    </lineage>
</organism>
<dbReference type="InterPro" id="IPR012854">
    <property type="entry name" value="Cu_amine_oxidase-like_N"/>
</dbReference>
<accession>A0ABV1KZ10</accession>
<name>A0ABV1KZ10_9BACL</name>
<evidence type="ECO:0000313" key="4">
    <source>
        <dbReference type="Proteomes" id="UP001493487"/>
    </source>
</evidence>
<evidence type="ECO:0000256" key="1">
    <source>
        <dbReference type="SAM" id="SignalP"/>
    </source>
</evidence>
<feature type="signal peptide" evidence="1">
    <location>
        <begin position="1"/>
        <end position="23"/>
    </location>
</feature>
<dbReference type="Proteomes" id="UP001493487">
    <property type="component" value="Unassembled WGS sequence"/>
</dbReference>
<dbReference type="EMBL" id="JASKHM010000014">
    <property type="protein sequence ID" value="MEQ4485300.1"/>
    <property type="molecule type" value="Genomic_DNA"/>
</dbReference>
<comment type="caution">
    <text evidence="3">The sequence shown here is derived from an EMBL/GenBank/DDBJ whole genome shotgun (WGS) entry which is preliminary data.</text>
</comment>
<evidence type="ECO:0000313" key="3">
    <source>
        <dbReference type="EMBL" id="MEQ4485300.1"/>
    </source>
</evidence>
<reference evidence="3 4" key="1">
    <citation type="journal article" date="2023" name="Genome Announc.">
        <title>Pan-Genome Analyses of the Genus Cohnella and Proposal of the Novel Species Cohnella silvisoli sp. nov., Isolated from Forest Soil.</title>
        <authorList>
            <person name="Wang C."/>
            <person name="Mao L."/>
            <person name="Bao G."/>
            <person name="Zhu H."/>
        </authorList>
    </citation>
    <scope>NUCLEOTIDE SEQUENCE [LARGE SCALE GENOMIC DNA]</scope>
    <source>
        <strain evidence="3 4">NL03-T5-1</strain>
    </source>
</reference>
<sequence>MKVRKIILLTLIFTLICGSAVFADSITQKVRVLLNKKEVDAASVLVDNKPYISAKLVADKLQAILLWDESNKKVTIYKPNVHMLTKNKDNDIFGVVNKDKDQKVKFNVFTQIDTLKAEISAFKWTIVDPYQEETLIEARSSDDKDFPDSGKDNFWVNSKDISYTFDSAGSYLIRFWMKPVGESSYQVVSEKVITSK</sequence>
<keyword evidence="4" id="KW-1185">Reference proteome</keyword>
<dbReference type="Pfam" id="PF07833">
    <property type="entry name" value="Cu_amine_oxidN1"/>
    <property type="match status" value="1"/>
</dbReference>